<dbReference type="Proteomes" id="UP000028582">
    <property type="component" value="Unassembled WGS sequence"/>
</dbReference>
<name>A0A080ZSF7_PHYNI</name>
<proteinExistence type="predicted"/>
<evidence type="ECO:0000313" key="2">
    <source>
        <dbReference type="Proteomes" id="UP000028582"/>
    </source>
</evidence>
<accession>A0A080ZSF7</accession>
<protein>
    <submittedName>
        <fullName evidence="1">Uncharacterized protein</fullName>
    </submittedName>
</protein>
<sequence length="677" mass="75938">MHQAVALLEPWCAVLRGRLNVESRFSDNWWLSVRPPLSLLAILNREAAEIRLLREALELLSLVAIVDNEACKLLLLERCGLKLDDQFDEEFTPRFVLRFDAEHLRYSALLPSAILRQFFLGRCTSVAFQDAVSAILKPHKGRQEIVKISYALAFTDLWNVGQSALSANWRELLATMDEIKKHNEERVVDGYFTYELECVQLCIGTIPVSREPPDVALSMLELPYLAISELQLTLEQELQIGFFRSGEVHPSDLTAQCHCGKLFNTIFCGHGPMIESLVIPMFAVDDQIFSGLCASLVDASRVHKLTINGAFRSLTPAQRTWRWRWLTYALFSGASRSSIEEINLVGVQLSREDVDAVARVLATNLPEPNQTSEGDSVEYVFVPTGTSVNVKQSITSLNSISTLETAEDFVYRLLQIDEENCRFNVLVPGRGNGVILSDQAHKVFPEASCSAGIKSLYLSIDSNAKQEMLVLLRFLQLVGFSLQKLSIQMGVVAAFDVQAILKACPRLDQLYLDNIQIDLDVLMLDVEKGSATIRGLGLTYYNPPVDVVTRFAKKLGDPSSALANGMRELCLSAMSEESVQAFLDMLKANNKLEYLELLVSPALVYRYAAAFRQHHRETLNIERKKLPLRCRLAFLSVVQPVYDIFLHLDSYVIQQIFEFTAINAKRTVCLTSGEMGL</sequence>
<reference evidence="1 2" key="1">
    <citation type="submission" date="2013-11" db="EMBL/GenBank/DDBJ databases">
        <title>The Genome Sequence of Phytophthora parasitica P1976.</title>
        <authorList>
            <consortium name="The Broad Institute Genomics Platform"/>
            <person name="Russ C."/>
            <person name="Tyler B."/>
            <person name="Panabieres F."/>
            <person name="Shan W."/>
            <person name="Tripathy S."/>
            <person name="Grunwald N."/>
            <person name="Machado M."/>
            <person name="Johnson C.S."/>
            <person name="Walker B."/>
            <person name="Young S."/>
            <person name="Zeng Q."/>
            <person name="Gargeya S."/>
            <person name="Fitzgerald M."/>
            <person name="Haas B."/>
            <person name="Abouelleil A."/>
            <person name="Allen A.W."/>
            <person name="Alvarado L."/>
            <person name="Arachchi H.M."/>
            <person name="Berlin A.M."/>
            <person name="Chapman S.B."/>
            <person name="Gainer-Dewar J."/>
            <person name="Goldberg J."/>
            <person name="Griggs A."/>
            <person name="Gujja S."/>
            <person name="Hansen M."/>
            <person name="Howarth C."/>
            <person name="Imamovic A."/>
            <person name="Ireland A."/>
            <person name="Larimer J."/>
            <person name="McCowan C."/>
            <person name="Murphy C."/>
            <person name="Pearson M."/>
            <person name="Poon T.W."/>
            <person name="Priest M."/>
            <person name="Roberts A."/>
            <person name="Saif S."/>
            <person name="Shea T."/>
            <person name="Sisk P."/>
            <person name="Sykes S."/>
            <person name="Wortman J."/>
            <person name="Nusbaum C."/>
            <person name="Birren B."/>
        </authorList>
    </citation>
    <scope>NUCLEOTIDE SEQUENCE [LARGE SCALE GENOMIC DNA]</scope>
    <source>
        <strain evidence="1 2">P1976</strain>
    </source>
</reference>
<dbReference type="SUPFAM" id="SSF52047">
    <property type="entry name" value="RNI-like"/>
    <property type="match status" value="1"/>
</dbReference>
<dbReference type="EMBL" id="ANJA01002531">
    <property type="protein sequence ID" value="ETO69568.1"/>
    <property type="molecule type" value="Genomic_DNA"/>
</dbReference>
<gene>
    <name evidence="1" type="ORF">F444_13879</name>
</gene>
<dbReference type="OrthoDB" id="101030at2759"/>
<evidence type="ECO:0000313" key="1">
    <source>
        <dbReference type="EMBL" id="ETO69568.1"/>
    </source>
</evidence>
<dbReference type="AlphaFoldDB" id="A0A080ZSF7"/>
<organism evidence="1 2">
    <name type="scientific">Phytophthora nicotianae P1976</name>
    <dbReference type="NCBI Taxonomy" id="1317066"/>
    <lineage>
        <taxon>Eukaryota</taxon>
        <taxon>Sar</taxon>
        <taxon>Stramenopiles</taxon>
        <taxon>Oomycota</taxon>
        <taxon>Peronosporomycetes</taxon>
        <taxon>Peronosporales</taxon>
        <taxon>Peronosporaceae</taxon>
        <taxon>Phytophthora</taxon>
    </lineage>
</organism>
<comment type="caution">
    <text evidence="1">The sequence shown here is derived from an EMBL/GenBank/DDBJ whole genome shotgun (WGS) entry which is preliminary data.</text>
</comment>